<keyword evidence="3" id="KW-1185">Reference proteome</keyword>
<sequence length="408" mass="44618">MQIDIGKISAAKSTVLDWLLGTLEYANPFLGEAPGEILFRRKCFNELALFLMFQERFSSRHMAQVDTIRAFFADTFNDDYLSLAARRSETLLMFGNALAYAARSAMLSPAQHAFVRAIVSGPFAWSIDASAFRHMELLLACHYAGVAGMLSAHDVFKTSALATVPSPIYGSRNSYYALTHAAFYRFLLQQPPLDAARDVGISLKGGTARACAEQDMDLGLELVVAALLQGRALEAESVMVIETVVGDVAAGAMIRQARNSTAVNDFVAAVPGQREWAENFHIMLVAALSLMVVEQRCCDASFAVGEAERDFATRVGYGLLAFQKYHFVSGIEHVSGLRGGDANQAALLEEIADFLHFSRRHDGHFGHFVDELARYKRVHPGQDQAASLTLPVDLACQHYLASAAARLQ</sequence>
<name>A0ABT5K083_9BURK</name>
<evidence type="ECO:0000313" key="3">
    <source>
        <dbReference type="Proteomes" id="UP001221208"/>
    </source>
</evidence>
<comment type="caution">
    <text evidence="2">The sequence shown here is derived from an EMBL/GenBank/DDBJ whole genome shotgun (WGS) entry which is preliminary data.</text>
</comment>
<proteinExistence type="predicted"/>
<gene>
    <name evidence="2" type="ORF">OIK44_12005</name>
</gene>
<protein>
    <recommendedName>
        <fullName evidence="1">DUF6895 domain-containing protein</fullName>
    </recommendedName>
</protein>
<dbReference type="EMBL" id="JAQQXR010000004">
    <property type="protein sequence ID" value="MDC8758314.1"/>
    <property type="molecule type" value="Genomic_DNA"/>
</dbReference>
<accession>A0ABT5K083</accession>
<feature type="domain" description="DUF6895" evidence="1">
    <location>
        <begin position="14"/>
        <end position="289"/>
    </location>
</feature>
<organism evidence="2 3">
    <name type="scientific">Janthinobacterium fluminis</name>
    <dbReference type="NCBI Taxonomy" id="2987524"/>
    <lineage>
        <taxon>Bacteria</taxon>
        <taxon>Pseudomonadati</taxon>
        <taxon>Pseudomonadota</taxon>
        <taxon>Betaproteobacteria</taxon>
        <taxon>Burkholderiales</taxon>
        <taxon>Oxalobacteraceae</taxon>
        <taxon>Janthinobacterium</taxon>
    </lineage>
</organism>
<evidence type="ECO:0000313" key="2">
    <source>
        <dbReference type="EMBL" id="MDC8758314.1"/>
    </source>
</evidence>
<dbReference type="InterPro" id="IPR054190">
    <property type="entry name" value="DUF6895"/>
</dbReference>
<dbReference type="RefSeq" id="WP_273670990.1">
    <property type="nucleotide sequence ID" value="NZ_JAQQXR010000004.1"/>
</dbReference>
<dbReference type="Pfam" id="PF21836">
    <property type="entry name" value="DUF6895"/>
    <property type="match status" value="1"/>
</dbReference>
<reference evidence="2 3" key="1">
    <citation type="submission" date="2022-10" db="EMBL/GenBank/DDBJ databases">
        <title>Janthinobacterium sp. hw3 Genome sequencing.</title>
        <authorList>
            <person name="Park S."/>
        </authorList>
    </citation>
    <scope>NUCLEOTIDE SEQUENCE [LARGE SCALE GENOMIC DNA]</scope>
    <source>
        <strain evidence="3">hw3</strain>
    </source>
</reference>
<evidence type="ECO:0000259" key="1">
    <source>
        <dbReference type="Pfam" id="PF21836"/>
    </source>
</evidence>
<dbReference type="Proteomes" id="UP001221208">
    <property type="component" value="Unassembled WGS sequence"/>
</dbReference>